<dbReference type="AlphaFoldDB" id="A0A5C5WBQ6"/>
<dbReference type="NCBIfam" id="TIGR02593">
    <property type="entry name" value="CRISPR_cas5"/>
    <property type="match status" value="1"/>
</dbReference>
<dbReference type="OrthoDB" id="5621871at2"/>
<dbReference type="InterPro" id="IPR021124">
    <property type="entry name" value="CRISPR-assoc_prot_Cas5"/>
</dbReference>
<proteinExistence type="inferred from homology"/>
<sequence>MKTSPIKLKVWADFACFTRPEMKVERVSYDVITPSAARGVLEAIYWKPQVRWVIDRLHVLKPIQFTNIRRNEVSSKASATNAKSAMKGNANAPLALFIEETRQQRAATILRDVAYVIEAHFELIDDSDPIEKHYNIFKRRAEKGQYFHHPYLGCREFPCDFEWIDGSVPESELTGEQDLGYMLHDMEFQPTKEKKADTICAHTGERRNAIPHFFRAKLVSGIIDVPPLEPSNAEVRS</sequence>
<dbReference type="EC" id="3.1.-.-" evidence="2"/>
<dbReference type="InterPro" id="IPR013422">
    <property type="entry name" value="CRISPR-assoc_prot_Cas5_N"/>
</dbReference>
<gene>
    <name evidence="3" type="primary">cas5</name>
    <name evidence="3" type="ORF">KOR42_41740</name>
</gene>
<comment type="caution">
    <text evidence="3">The sequence shown here is derived from an EMBL/GenBank/DDBJ whole genome shotgun (WGS) entry which is preliminary data.</text>
</comment>
<dbReference type="GO" id="GO:0004519">
    <property type="term" value="F:endonuclease activity"/>
    <property type="evidence" value="ECO:0007669"/>
    <property type="project" value="UniProtKB-UniRule"/>
</dbReference>
<dbReference type="GO" id="GO:0003723">
    <property type="term" value="F:RNA binding"/>
    <property type="evidence" value="ECO:0007669"/>
    <property type="project" value="UniProtKB-UniRule"/>
</dbReference>
<keyword evidence="2" id="KW-0378">Hydrolase</keyword>
<dbReference type="Proteomes" id="UP000317243">
    <property type="component" value="Unassembled WGS sequence"/>
</dbReference>
<dbReference type="Pfam" id="PF09704">
    <property type="entry name" value="Cas_Cas5d"/>
    <property type="match status" value="1"/>
</dbReference>
<dbReference type="InterPro" id="IPR010155">
    <property type="entry name" value="CRISPR-assoc_prot_Cas5d"/>
</dbReference>
<dbReference type="RefSeq" id="WP_146511562.1">
    <property type="nucleotide sequence ID" value="NZ_SIHI01000024.1"/>
</dbReference>
<dbReference type="NCBIfam" id="TIGR01876">
    <property type="entry name" value="cas_Cas5d"/>
    <property type="match status" value="1"/>
</dbReference>
<evidence type="ECO:0000313" key="4">
    <source>
        <dbReference type="Proteomes" id="UP000317243"/>
    </source>
</evidence>
<dbReference type="GO" id="GO:0051607">
    <property type="term" value="P:defense response to virus"/>
    <property type="evidence" value="ECO:0007669"/>
    <property type="project" value="UniProtKB-UniRule"/>
</dbReference>
<accession>A0A5C5WBQ6</accession>
<keyword evidence="2" id="KW-0255">Endonuclease</keyword>
<evidence type="ECO:0000313" key="3">
    <source>
        <dbReference type="EMBL" id="TWT47062.1"/>
    </source>
</evidence>
<keyword evidence="2" id="KW-0694">RNA-binding</keyword>
<keyword evidence="2" id="KW-0540">Nuclease</keyword>
<protein>
    <recommendedName>
        <fullName evidence="2">pre-crRNA processing endonuclease</fullName>
        <ecNumber evidence="2">3.1.-.-</ecNumber>
    </recommendedName>
</protein>
<comment type="function">
    <text evidence="2">CRISPR (clustered regularly interspaced short palindromic repeat) is an adaptive immune system that provides protection against mobile genetic elements (viruses, transposable elements and conjugative plasmids). CRISPR clusters contain spacers, sequences complementary to antecedent mobile elements, and target invading nucleic acids. CRISPR clusters are transcribed and processed into CRISPR RNA (crRNA).</text>
</comment>
<dbReference type="PIRSF" id="PIRSF029950">
    <property type="entry name" value="Cas_CT1134"/>
    <property type="match status" value="1"/>
</dbReference>
<dbReference type="GO" id="GO:0043571">
    <property type="term" value="P:maintenance of CRISPR repeat elements"/>
    <property type="evidence" value="ECO:0007669"/>
    <property type="project" value="UniProtKB-UniRule"/>
</dbReference>
<name>A0A5C5WBQ6_9PLAN</name>
<keyword evidence="1 2" id="KW-0051">Antiviral defense</keyword>
<dbReference type="CDD" id="cd09752">
    <property type="entry name" value="Cas5_I-C"/>
    <property type="match status" value="1"/>
</dbReference>
<dbReference type="Gene3D" id="3.30.70.2660">
    <property type="match status" value="1"/>
</dbReference>
<dbReference type="GO" id="GO:0016787">
    <property type="term" value="F:hydrolase activity"/>
    <property type="evidence" value="ECO:0007669"/>
    <property type="project" value="UniProtKB-KW"/>
</dbReference>
<keyword evidence="4" id="KW-1185">Reference proteome</keyword>
<evidence type="ECO:0000256" key="1">
    <source>
        <dbReference type="ARBA" id="ARBA00023118"/>
    </source>
</evidence>
<evidence type="ECO:0000256" key="2">
    <source>
        <dbReference type="PIRNR" id="PIRNR029950"/>
    </source>
</evidence>
<dbReference type="EMBL" id="SIHI01000024">
    <property type="protein sequence ID" value="TWT47062.1"/>
    <property type="molecule type" value="Genomic_DNA"/>
</dbReference>
<reference evidence="3 4" key="1">
    <citation type="submission" date="2019-02" db="EMBL/GenBank/DDBJ databases">
        <title>Deep-cultivation of Planctomycetes and their phenomic and genomic characterization uncovers novel biology.</title>
        <authorList>
            <person name="Wiegand S."/>
            <person name="Jogler M."/>
            <person name="Boedeker C."/>
            <person name="Pinto D."/>
            <person name="Vollmers J."/>
            <person name="Rivas-Marin E."/>
            <person name="Kohn T."/>
            <person name="Peeters S.H."/>
            <person name="Heuer A."/>
            <person name="Rast P."/>
            <person name="Oberbeckmann S."/>
            <person name="Bunk B."/>
            <person name="Jeske O."/>
            <person name="Meyerdierks A."/>
            <person name="Storesund J.E."/>
            <person name="Kallscheuer N."/>
            <person name="Luecker S."/>
            <person name="Lage O.M."/>
            <person name="Pohl T."/>
            <person name="Merkel B.J."/>
            <person name="Hornburger P."/>
            <person name="Mueller R.-W."/>
            <person name="Bruemmer F."/>
            <person name="Labrenz M."/>
            <person name="Spormann A.M."/>
            <person name="Op Den Camp H."/>
            <person name="Overmann J."/>
            <person name="Amann R."/>
            <person name="Jetten M.S.M."/>
            <person name="Mascher T."/>
            <person name="Medema M.H."/>
            <person name="Devos D.P."/>
            <person name="Kaster A.-K."/>
            <person name="Ovreas L."/>
            <person name="Rohde M."/>
            <person name="Galperin M.Y."/>
            <person name="Jogler C."/>
        </authorList>
    </citation>
    <scope>NUCLEOTIDE SEQUENCE [LARGE SCALE GENOMIC DNA]</scope>
    <source>
        <strain evidence="3 4">KOR42</strain>
    </source>
</reference>
<comment type="similarity">
    <text evidence="2">Belongs to the CRISPR-associated protein Cas5 family. Subtype I-C/Dvulg subfamily.</text>
</comment>
<organism evidence="3 4">
    <name type="scientific">Thalassoglobus neptunius</name>
    <dbReference type="NCBI Taxonomy" id="1938619"/>
    <lineage>
        <taxon>Bacteria</taxon>
        <taxon>Pseudomonadati</taxon>
        <taxon>Planctomycetota</taxon>
        <taxon>Planctomycetia</taxon>
        <taxon>Planctomycetales</taxon>
        <taxon>Planctomycetaceae</taxon>
        <taxon>Thalassoglobus</taxon>
    </lineage>
</organism>